<proteinExistence type="predicted"/>
<feature type="domain" description="Beta-lactamase class A catalytic" evidence="1">
    <location>
        <begin position="25"/>
        <end position="222"/>
    </location>
</feature>
<keyword evidence="2" id="KW-0378">Hydrolase</keyword>
<dbReference type="EMBL" id="JBHTCP010000052">
    <property type="protein sequence ID" value="MFC7373548.1"/>
    <property type="molecule type" value="Genomic_DNA"/>
</dbReference>
<protein>
    <submittedName>
        <fullName evidence="2">Serine hydrolase</fullName>
    </submittedName>
</protein>
<dbReference type="RefSeq" id="WP_379751586.1">
    <property type="nucleotide sequence ID" value="NZ_JBHTCP010000052.1"/>
</dbReference>
<dbReference type="InterPro" id="IPR000871">
    <property type="entry name" value="Beta-lactam_class-A"/>
</dbReference>
<name>A0ABW2NWE9_9BACL</name>
<keyword evidence="3" id="KW-1185">Reference proteome</keyword>
<reference evidence="3" key="1">
    <citation type="journal article" date="2019" name="Int. J. Syst. Evol. Microbiol.">
        <title>The Global Catalogue of Microorganisms (GCM) 10K type strain sequencing project: providing services to taxonomists for standard genome sequencing and annotation.</title>
        <authorList>
            <consortium name="The Broad Institute Genomics Platform"/>
            <consortium name="The Broad Institute Genome Sequencing Center for Infectious Disease"/>
            <person name="Wu L."/>
            <person name="Ma J."/>
        </authorList>
    </citation>
    <scope>NUCLEOTIDE SEQUENCE [LARGE SCALE GENOMIC DNA]</scope>
    <source>
        <strain evidence="3">NBRC 106396</strain>
    </source>
</reference>
<sequence>MRLKKELHQLASSFNGSASVQIQFTDWSMEINPNKKMKSASLIKLAILLEGYSLIEQGELTSGEILPINPEMMTGGAGIISRLSVSRPFSVQDMLTLMIAVSDNTAANVLIDLLGMDRINERCRQIGCVNTQLQRKMMDLSSPHENWISSRDTVLLMRKIYEHPLHQDMIPVLSGQQFRHKLPALMNPQLFVANKTGELSGVEHDAAIIMKEGGEPVYAAVLLTDFTDSDEALLLHRKIGKLLSQYMMNNLSGQ</sequence>
<dbReference type="PANTHER" id="PTHR35333:SF3">
    <property type="entry name" value="BETA-LACTAMASE-TYPE TRANSPEPTIDASE FOLD CONTAINING PROTEIN"/>
    <property type="match status" value="1"/>
</dbReference>
<dbReference type="InterPro" id="IPR045155">
    <property type="entry name" value="Beta-lactam_cat"/>
</dbReference>
<dbReference type="Gene3D" id="3.40.710.10">
    <property type="entry name" value="DD-peptidase/beta-lactamase superfamily"/>
    <property type="match status" value="1"/>
</dbReference>
<evidence type="ECO:0000259" key="1">
    <source>
        <dbReference type="Pfam" id="PF13354"/>
    </source>
</evidence>
<dbReference type="InterPro" id="IPR012338">
    <property type="entry name" value="Beta-lactam/transpept-like"/>
</dbReference>
<accession>A0ABW2NWE9</accession>
<dbReference type="PANTHER" id="PTHR35333">
    <property type="entry name" value="BETA-LACTAMASE"/>
    <property type="match status" value="1"/>
</dbReference>
<organism evidence="2 3">
    <name type="scientific">Fictibacillus iocasae</name>
    <dbReference type="NCBI Taxonomy" id="2715437"/>
    <lineage>
        <taxon>Bacteria</taxon>
        <taxon>Bacillati</taxon>
        <taxon>Bacillota</taxon>
        <taxon>Bacilli</taxon>
        <taxon>Bacillales</taxon>
        <taxon>Fictibacillaceae</taxon>
        <taxon>Fictibacillus</taxon>
    </lineage>
</organism>
<gene>
    <name evidence="2" type="ORF">ACFQPF_18045</name>
</gene>
<evidence type="ECO:0000313" key="2">
    <source>
        <dbReference type="EMBL" id="MFC7373548.1"/>
    </source>
</evidence>
<evidence type="ECO:0000313" key="3">
    <source>
        <dbReference type="Proteomes" id="UP001596549"/>
    </source>
</evidence>
<dbReference type="Proteomes" id="UP001596549">
    <property type="component" value="Unassembled WGS sequence"/>
</dbReference>
<dbReference type="SUPFAM" id="SSF56601">
    <property type="entry name" value="beta-lactamase/transpeptidase-like"/>
    <property type="match status" value="1"/>
</dbReference>
<dbReference type="GO" id="GO:0016787">
    <property type="term" value="F:hydrolase activity"/>
    <property type="evidence" value="ECO:0007669"/>
    <property type="project" value="UniProtKB-KW"/>
</dbReference>
<dbReference type="Pfam" id="PF13354">
    <property type="entry name" value="Beta-lactamase2"/>
    <property type="match status" value="1"/>
</dbReference>
<comment type="caution">
    <text evidence="2">The sequence shown here is derived from an EMBL/GenBank/DDBJ whole genome shotgun (WGS) entry which is preliminary data.</text>
</comment>